<accession>A0A382W1S8</accession>
<sequence>MNLFRWEEHLEPWKDLIPGSPTSMTVRDRAFVQGSEPRKHWLDEAYFLQWNPQRAKERDETMPQLDIGWP</sequence>
<reference evidence="1" key="1">
    <citation type="submission" date="2018-05" db="EMBL/GenBank/DDBJ databases">
        <authorList>
            <person name="Lanie J.A."/>
            <person name="Ng W.-L."/>
            <person name="Kazmierczak K.M."/>
            <person name="Andrzejewski T.M."/>
            <person name="Davidsen T.M."/>
            <person name="Wayne K.J."/>
            <person name="Tettelin H."/>
            <person name="Glass J.I."/>
            <person name="Rusch D."/>
            <person name="Podicherti R."/>
            <person name="Tsui H.-C.T."/>
            <person name="Winkler M.E."/>
        </authorList>
    </citation>
    <scope>NUCLEOTIDE SEQUENCE</scope>
</reference>
<proteinExistence type="predicted"/>
<dbReference type="AlphaFoldDB" id="A0A382W1S8"/>
<gene>
    <name evidence="1" type="ORF">METZ01_LOCUS405650</name>
</gene>
<name>A0A382W1S8_9ZZZZ</name>
<organism evidence="1">
    <name type="scientific">marine metagenome</name>
    <dbReference type="NCBI Taxonomy" id="408172"/>
    <lineage>
        <taxon>unclassified sequences</taxon>
        <taxon>metagenomes</taxon>
        <taxon>ecological metagenomes</taxon>
    </lineage>
</organism>
<evidence type="ECO:0000313" key="1">
    <source>
        <dbReference type="EMBL" id="SVD52796.1"/>
    </source>
</evidence>
<dbReference type="EMBL" id="UINC01156404">
    <property type="protein sequence ID" value="SVD52796.1"/>
    <property type="molecule type" value="Genomic_DNA"/>
</dbReference>
<protein>
    <submittedName>
        <fullName evidence="1">Uncharacterized protein</fullName>
    </submittedName>
</protein>